<dbReference type="AlphaFoldDB" id="A0A6C0H4F1"/>
<evidence type="ECO:0000313" key="1">
    <source>
        <dbReference type="EMBL" id="QHT75287.1"/>
    </source>
</evidence>
<organism evidence="1">
    <name type="scientific">viral metagenome</name>
    <dbReference type="NCBI Taxonomy" id="1070528"/>
    <lineage>
        <taxon>unclassified sequences</taxon>
        <taxon>metagenomes</taxon>
        <taxon>organismal metagenomes</taxon>
    </lineage>
</organism>
<sequence length="44" mass="5494">MLREIFKNFFQYLMVKFFPDYYEYKVIERVNSSGSFVEYSISDY</sequence>
<name>A0A6C0H4F1_9ZZZZ</name>
<accession>A0A6C0H4F1</accession>
<proteinExistence type="predicted"/>
<dbReference type="EMBL" id="MN739866">
    <property type="protein sequence ID" value="QHT75287.1"/>
    <property type="molecule type" value="Genomic_DNA"/>
</dbReference>
<protein>
    <submittedName>
        <fullName evidence="1">Uncharacterized protein</fullName>
    </submittedName>
</protein>
<reference evidence="1" key="1">
    <citation type="journal article" date="2020" name="Nature">
        <title>Giant virus diversity and host interactions through global metagenomics.</title>
        <authorList>
            <person name="Schulz F."/>
            <person name="Roux S."/>
            <person name="Paez-Espino D."/>
            <person name="Jungbluth S."/>
            <person name="Walsh D.A."/>
            <person name="Denef V.J."/>
            <person name="McMahon K.D."/>
            <person name="Konstantinidis K.T."/>
            <person name="Eloe-Fadrosh E.A."/>
            <person name="Kyrpides N.C."/>
            <person name="Woyke T."/>
        </authorList>
    </citation>
    <scope>NUCLEOTIDE SEQUENCE</scope>
    <source>
        <strain evidence="1">GVMAG-M-3300023179-63</strain>
    </source>
</reference>